<evidence type="ECO:0008006" key="4">
    <source>
        <dbReference type="Google" id="ProtNLM"/>
    </source>
</evidence>
<feature type="signal peptide" evidence="1">
    <location>
        <begin position="1"/>
        <end position="18"/>
    </location>
</feature>
<dbReference type="AlphaFoldDB" id="A0A9P4GRP3"/>
<evidence type="ECO:0000313" key="2">
    <source>
        <dbReference type="EMBL" id="KAF1850289.1"/>
    </source>
</evidence>
<protein>
    <recommendedName>
        <fullName evidence="4">Secreted protein</fullName>
    </recommendedName>
</protein>
<evidence type="ECO:0000256" key="1">
    <source>
        <dbReference type="SAM" id="SignalP"/>
    </source>
</evidence>
<organism evidence="2 3">
    <name type="scientific">Cucurbitaria berberidis CBS 394.84</name>
    <dbReference type="NCBI Taxonomy" id="1168544"/>
    <lineage>
        <taxon>Eukaryota</taxon>
        <taxon>Fungi</taxon>
        <taxon>Dikarya</taxon>
        <taxon>Ascomycota</taxon>
        <taxon>Pezizomycotina</taxon>
        <taxon>Dothideomycetes</taxon>
        <taxon>Pleosporomycetidae</taxon>
        <taxon>Pleosporales</taxon>
        <taxon>Pleosporineae</taxon>
        <taxon>Cucurbitariaceae</taxon>
        <taxon>Cucurbitaria</taxon>
    </lineage>
</organism>
<reference evidence="2" key="1">
    <citation type="submission" date="2020-01" db="EMBL/GenBank/DDBJ databases">
        <authorList>
            <consortium name="DOE Joint Genome Institute"/>
            <person name="Haridas S."/>
            <person name="Albert R."/>
            <person name="Binder M."/>
            <person name="Bloem J."/>
            <person name="Labutti K."/>
            <person name="Salamov A."/>
            <person name="Andreopoulos B."/>
            <person name="Baker S.E."/>
            <person name="Barry K."/>
            <person name="Bills G."/>
            <person name="Bluhm B.H."/>
            <person name="Cannon C."/>
            <person name="Castanera R."/>
            <person name="Culley D.E."/>
            <person name="Daum C."/>
            <person name="Ezra D."/>
            <person name="Gonzalez J.B."/>
            <person name="Henrissat B."/>
            <person name="Kuo A."/>
            <person name="Liang C."/>
            <person name="Lipzen A."/>
            <person name="Lutzoni F."/>
            <person name="Magnuson J."/>
            <person name="Mondo S."/>
            <person name="Nolan M."/>
            <person name="Ohm R."/>
            <person name="Pangilinan J."/>
            <person name="Park H.-J."/>
            <person name="Ramirez L."/>
            <person name="Alfaro M."/>
            <person name="Sun H."/>
            <person name="Tritt A."/>
            <person name="Yoshinaga Y."/>
            <person name="Zwiers L.-H."/>
            <person name="Turgeon B.G."/>
            <person name="Goodwin S.B."/>
            <person name="Spatafora J.W."/>
            <person name="Crous P.W."/>
            <person name="Grigoriev I.V."/>
        </authorList>
    </citation>
    <scope>NUCLEOTIDE SEQUENCE</scope>
    <source>
        <strain evidence="2">CBS 394.84</strain>
    </source>
</reference>
<proteinExistence type="predicted"/>
<accession>A0A9P4GRP3</accession>
<sequence length="110" mass="12472">MLIMYRIILLSTITLLLSIPLSPLLSSSLTMHLFYLAPFPYSVYMIPHMTYEKAATGNYPSSPFPITLHMTSLLTMSTSSRSECQPFLKLYAYLHRLRKANASGRQLPAK</sequence>
<dbReference type="EMBL" id="ML976614">
    <property type="protein sequence ID" value="KAF1850289.1"/>
    <property type="molecule type" value="Genomic_DNA"/>
</dbReference>
<keyword evidence="3" id="KW-1185">Reference proteome</keyword>
<feature type="chain" id="PRO_5040150987" description="Secreted protein" evidence="1">
    <location>
        <begin position="19"/>
        <end position="110"/>
    </location>
</feature>
<dbReference type="GeneID" id="63843956"/>
<dbReference type="RefSeq" id="XP_040792852.1">
    <property type="nucleotide sequence ID" value="XM_040926704.1"/>
</dbReference>
<name>A0A9P4GRP3_9PLEO</name>
<gene>
    <name evidence="2" type="ORF">K460DRAFT_13508</name>
</gene>
<keyword evidence="1" id="KW-0732">Signal</keyword>
<dbReference type="Proteomes" id="UP000800039">
    <property type="component" value="Unassembled WGS sequence"/>
</dbReference>
<comment type="caution">
    <text evidence="2">The sequence shown here is derived from an EMBL/GenBank/DDBJ whole genome shotgun (WGS) entry which is preliminary data.</text>
</comment>
<evidence type="ECO:0000313" key="3">
    <source>
        <dbReference type="Proteomes" id="UP000800039"/>
    </source>
</evidence>